<dbReference type="SUPFAM" id="SSF48371">
    <property type="entry name" value="ARM repeat"/>
    <property type="match status" value="1"/>
</dbReference>
<dbReference type="PANTHER" id="PTHR34070">
    <property type="entry name" value="ARMADILLO-TYPE FOLD"/>
    <property type="match status" value="1"/>
</dbReference>
<dbReference type="Gene3D" id="1.25.10.90">
    <property type="match status" value="1"/>
</dbReference>
<gene>
    <name evidence="1" type="ORF">ACFQ11_14890</name>
</gene>
<name>A0ABW3EMU2_9ACTN</name>
<dbReference type="EMBL" id="JBHTJA010000024">
    <property type="protein sequence ID" value="MFD0901684.1"/>
    <property type="molecule type" value="Genomic_DNA"/>
</dbReference>
<organism evidence="1 2">
    <name type="scientific">Actinomadura sediminis</name>
    <dbReference type="NCBI Taxonomy" id="1038904"/>
    <lineage>
        <taxon>Bacteria</taxon>
        <taxon>Bacillati</taxon>
        <taxon>Actinomycetota</taxon>
        <taxon>Actinomycetes</taxon>
        <taxon>Streptosporangiales</taxon>
        <taxon>Thermomonosporaceae</taxon>
        <taxon>Actinomadura</taxon>
    </lineage>
</organism>
<comment type="caution">
    <text evidence="1">The sequence shown here is derived from an EMBL/GenBank/DDBJ whole genome shotgun (WGS) entry which is preliminary data.</text>
</comment>
<protein>
    <submittedName>
        <fullName evidence="1">DNA alkylation repair protein</fullName>
    </submittedName>
</protein>
<proteinExistence type="predicted"/>
<dbReference type="InterPro" id="IPR014825">
    <property type="entry name" value="DNA_alkylation"/>
</dbReference>
<dbReference type="Proteomes" id="UP001596972">
    <property type="component" value="Unassembled WGS sequence"/>
</dbReference>
<reference evidence="2" key="1">
    <citation type="journal article" date="2019" name="Int. J. Syst. Evol. Microbiol.">
        <title>The Global Catalogue of Microorganisms (GCM) 10K type strain sequencing project: providing services to taxonomists for standard genome sequencing and annotation.</title>
        <authorList>
            <consortium name="The Broad Institute Genomics Platform"/>
            <consortium name="The Broad Institute Genome Sequencing Center for Infectious Disease"/>
            <person name="Wu L."/>
            <person name="Ma J."/>
        </authorList>
    </citation>
    <scope>NUCLEOTIDE SEQUENCE [LARGE SCALE GENOMIC DNA]</scope>
    <source>
        <strain evidence="2">JCM 31202</strain>
    </source>
</reference>
<evidence type="ECO:0000313" key="1">
    <source>
        <dbReference type="EMBL" id="MFD0901684.1"/>
    </source>
</evidence>
<dbReference type="Pfam" id="PF08713">
    <property type="entry name" value="DNA_alkylation"/>
    <property type="match status" value="1"/>
</dbReference>
<evidence type="ECO:0000313" key="2">
    <source>
        <dbReference type="Proteomes" id="UP001596972"/>
    </source>
</evidence>
<dbReference type="InterPro" id="IPR016024">
    <property type="entry name" value="ARM-type_fold"/>
</dbReference>
<dbReference type="RefSeq" id="WP_378298895.1">
    <property type="nucleotide sequence ID" value="NZ_JBHTJA010000024.1"/>
</dbReference>
<accession>A0ABW3EMU2</accession>
<dbReference type="PANTHER" id="PTHR34070:SF1">
    <property type="entry name" value="DNA ALKYLATION REPAIR PROTEIN"/>
    <property type="match status" value="1"/>
</dbReference>
<keyword evidence="2" id="KW-1185">Reference proteome</keyword>
<sequence>MDVEGEAARILAELRDRADPARAESERRYLKSGFVHIGVTVPVLREIAVSAVRTPPARDDLLALAAALWTAEDAGRPVHEARMAAIEVLVRRVAVLDARDVAVAGRMIRDSASWVYVDNLAERVAGALVLRSPGHAPVLDAWAADPCMWIRRSALLALLPGVRTGAPDLDRIDRFGSALADETEFFIRKALGWVLREQSKKDPAWVARWVEAHIGDVSGVTLREAVRYLPDGDAARLAEARRAQRR</sequence>